<evidence type="ECO:0008006" key="5">
    <source>
        <dbReference type="Google" id="ProtNLM"/>
    </source>
</evidence>
<gene>
    <name evidence="3" type="ORF">M0813_04142</name>
</gene>
<name>A0ABQ8XPK4_9EUKA</name>
<keyword evidence="2" id="KW-1133">Transmembrane helix</keyword>
<sequence>MDSKKVEKKKILLTESSGSLPPSEPTDVPLEDIELHGGQSDAQKSNKFLRFISKDQKTPKKRRVIVAFVLIILGLSFISFSAYKVHEKKKGRGSLGILIGAVITFAGIGNIILIFFNNKKSQHSKISTDYDV</sequence>
<keyword evidence="2" id="KW-0472">Membrane</keyword>
<feature type="transmembrane region" description="Helical" evidence="2">
    <location>
        <begin position="64"/>
        <end position="83"/>
    </location>
</feature>
<evidence type="ECO:0000313" key="4">
    <source>
        <dbReference type="Proteomes" id="UP001150062"/>
    </source>
</evidence>
<protein>
    <recommendedName>
        <fullName evidence="5">Transmembrane protein 230</fullName>
    </recommendedName>
</protein>
<feature type="compositionally biased region" description="Basic and acidic residues" evidence="1">
    <location>
        <begin position="1"/>
        <end position="12"/>
    </location>
</feature>
<dbReference type="EMBL" id="JAOAOG010000271">
    <property type="protein sequence ID" value="KAJ6234339.1"/>
    <property type="molecule type" value="Genomic_DNA"/>
</dbReference>
<organism evidence="3 4">
    <name type="scientific">Anaeramoeba flamelloides</name>
    <dbReference type="NCBI Taxonomy" id="1746091"/>
    <lineage>
        <taxon>Eukaryota</taxon>
        <taxon>Metamonada</taxon>
        <taxon>Anaeramoebidae</taxon>
        <taxon>Anaeramoeba</taxon>
    </lineage>
</organism>
<evidence type="ECO:0000256" key="2">
    <source>
        <dbReference type="SAM" id="Phobius"/>
    </source>
</evidence>
<comment type="caution">
    <text evidence="3">The sequence shown here is derived from an EMBL/GenBank/DDBJ whole genome shotgun (WGS) entry which is preliminary data.</text>
</comment>
<evidence type="ECO:0000313" key="3">
    <source>
        <dbReference type="EMBL" id="KAJ6234339.1"/>
    </source>
</evidence>
<feature type="transmembrane region" description="Helical" evidence="2">
    <location>
        <begin position="95"/>
        <end position="116"/>
    </location>
</feature>
<accession>A0ABQ8XPK4</accession>
<keyword evidence="4" id="KW-1185">Reference proteome</keyword>
<feature type="region of interest" description="Disordered" evidence="1">
    <location>
        <begin position="1"/>
        <end position="30"/>
    </location>
</feature>
<reference evidence="3" key="1">
    <citation type="submission" date="2022-08" db="EMBL/GenBank/DDBJ databases">
        <title>Novel sulfate-reducing endosymbionts in the free-living metamonad Anaeramoeba.</title>
        <authorList>
            <person name="Jerlstrom-Hultqvist J."/>
            <person name="Cepicka I."/>
            <person name="Gallot-Lavallee L."/>
            <person name="Salas-Leiva D."/>
            <person name="Curtis B.A."/>
            <person name="Zahonova K."/>
            <person name="Pipaliya S."/>
            <person name="Dacks J."/>
            <person name="Roger A.J."/>
        </authorList>
    </citation>
    <scope>NUCLEOTIDE SEQUENCE</scope>
    <source>
        <strain evidence="3">Schooner1</strain>
    </source>
</reference>
<proteinExistence type="predicted"/>
<evidence type="ECO:0000256" key="1">
    <source>
        <dbReference type="SAM" id="MobiDB-lite"/>
    </source>
</evidence>
<dbReference type="Proteomes" id="UP001150062">
    <property type="component" value="Unassembled WGS sequence"/>
</dbReference>
<keyword evidence="2" id="KW-0812">Transmembrane</keyword>